<evidence type="ECO:0000256" key="1">
    <source>
        <dbReference type="SAM" id="SignalP"/>
    </source>
</evidence>
<sequence>MNLLLVLYRRLYMMLLPLLLELLLLALLLSGLRGEQTREPFTLRGGLRDEPTGHLRGNGGNEDVGIELIERRMHRIIMASASFPYESRLN</sequence>
<dbReference type="AlphaFoldDB" id="A0A124GMR7"/>
<geneLocation type="mitochondrion" evidence="2"/>
<feature type="signal peptide" evidence="1">
    <location>
        <begin position="1"/>
        <end position="34"/>
    </location>
</feature>
<keyword evidence="1" id="KW-0732">Signal</keyword>
<keyword evidence="2" id="KW-0496">Mitochondrion</keyword>
<evidence type="ECO:0008006" key="3">
    <source>
        <dbReference type="Google" id="ProtNLM"/>
    </source>
</evidence>
<feature type="chain" id="PRO_5007172429" description="Secreted peptide" evidence="1">
    <location>
        <begin position="35"/>
        <end position="90"/>
    </location>
</feature>
<comment type="caution">
    <text evidence="2">The sequence shown here is derived from an EMBL/GenBank/DDBJ whole genome shotgun (WGS) entry which is preliminary data.</text>
</comment>
<reference evidence="2" key="1">
    <citation type="journal article" date="2015" name="Genome Biol. Evol.">
        <title>Organellar Genomes of White Spruce (Picea glauca): Assembly and Annotation.</title>
        <authorList>
            <person name="Jackman S.D."/>
            <person name="Warren R.L."/>
            <person name="Gibb E.A."/>
            <person name="Vandervalk B.P."/>
            <person name="Mohamadi H."/>
            <person name="Chu J."/>
            <person name="Raymond A."/>
            <person name="Pleasance S."/>
            <person name="Coope R."/>
            <person name="Wildung M.R."/>
            <person name="Ritland C.E."/>
            <person name="Bousquet J."/>
            <person name="Jones S.J."/>
            <person name="Bohlmann J."/>
            <person name="Birol I."/>
        </authorList>
    </citation>
    <scope>NUCLEOTIDE SEQUENCE [LARGE SCALE GENOMIC DNA]</scope>
    <source>
        <tissue evidence="2">Flushing bud</tissue>
    </source>
</reference>
<protein>
    <recommendedName>
        <fullName evidence="3">Secreted peptide</fullName>
    </recommendedName>
</protein>
<proteinExistence type="predicted"/>
<evidence type="ECO:0000313" key="2">
    <source>
        <dbReference type="EMBL" id="KUM46538.1"/>
    </source>
</evidence>
<dbReference type="EMBL" id="LKAM01000011">
    <property type="protein sequence ID" value="KUM46538.1"/>
    <property type="molecule type" value="Genomic_DNA"/>
</dbReference>
<accession>A0A124GMR7</accession>
<gene>
    <name evidence="2" type="ORF">ABT39_MTgene1640</name>
</gene>
<name>A0A124GMR7_PICGL</name>
<organism evidence="2">
    <name type="scientific">Picea glauca</name>
    <name type="common">White spruce</name>
    <name type="synonym">Pinus glauca</name>
    <dbReference type="NCBI Taxonomy" id="3330"/>
    <lineage>
        <taxon>Eukaryota</taxon>
        <taxon>Viridiplantae</taxon>
        <taxon>Streptophyta</taxon>
        <taxon>Embryophyta</taxon>
        <taxon>Tracheophyta</taxon>
        <taxon>Spermatophyta</taxon>
        <taxon>Pinopsida</taxon>
        <taxon>Pinidae</taxon>
        <taxon>Conifers I</taxon>
        <taxon>Pinales</taxon>
        <taxon>Pinaceae</taxon>
        <taxon>Picea</taxon>
    </lineage>
</organism>